<proteinExistence type="inferred from homology"/>
<dbReference type="GO" id="GO:0046872">
    <property type="term" value="F:metal ion binding"/>
    <property type="evidence" value="ECO:0007669"/>
    <property type="project" value="UniProtKB-KW"/>
</dbReference>
<dbReference type="OrthoDB" id="1905920at2759"/>
<dbReference type="PROSITE" id="PS50991">
    <property type="entry name" value="PYR_CT"/>
    <property type="match status" value="1"/>
</dbReference>
<evidence type="ECO:0000313" key="8">
    <source>
        <dbReference type="EMBL" id="CAG9766101.1"/>
    </source>
</evidence>
<accession>A0A9N9MMH1</accession>
<dbReference type="PANTHER" id="PTHR42738:SF7">
    <property type="entry name" value="HYDROXYMETHYLGLUTARYL-COA LYASE"/>
    <property type="match status" value="1"/>
</dbReference>
<organism evidence="8 9">
    <name type="scientific">Ceutorhynchus assimilis</name>
    <name type="common">cabbage seed weevil</name>
    <dbReference type="NCBI Taxonomy" id="467358"/>
    <lineage>
        <taxon>Eukaryota</taxon>
        <taxon>Metazoa</taxon>
        <taxon>Ecdysozoa</taxon>
        <taxon>Arthropoda</taxon>
        <taxon>Hexapoda</taxon>
        <taxon>Insecta</taxon>
        <taxon>Pterygota</taxon>
        <taxon>Neoptera</taxon>
        <taxon>Endopterygota</taxon>
        <taxon>Coleoptera</taxon>
        <taxon>Polyphaga</taxon>
        <taxon>Cucujiformia</taxon>
        <taxon>Curculionidae</taxon>
        <taxon>Ceutorhynchinae</taxon>
        <taxon>Ceutorhynchus</taxon>
    </lineage>
</organism>
<evidence type="ECO:0000313" key="9">
    <source>
        <dbReference type="Proteomes" id="UP001152799"/>
    </source>
</evidence>
<evidence type="ECO:0000256" key="1">
    <source>
        <dbReference type="ARBA" id="ARBA00005143"/>
    </source>
</evidence>
<dbReference type="Gene3D" id="3.20.20.70">
    <property type="entry name" value="Aldolase class I"/>
    <property type="match status" value="1"/>
</dbReference>
<dbReference type="InterPro" id="IPR043594">
    <property type="entry name" value="HMGL"/>
</dbReference>
<evidence type="ECO:0000256" key="3">
    <source>
        <dbReference type="ARBA" id="ARBA00012910"/>
    </source>
</evidence>
<protein>
    <recommendedName>
        <fullName evidence="3">hydroxymethylglutaryl-CoA lyase</fullName>
        <ecNumber evidence="3">4.1.3.4</ecNumber>
    </recommendedName>
</protein>
<dbReference type="GO" id="GO:0004419">
    <property type="term" value="F:hydroxymethylglutaryl-CoA lyase activity"/>
    <property type="evidence" value="ECO:0007669"/>
    <property type="project" value="UniProtKB-EC"/>
</dbReference>
<evidence type="ECO:0000256" key="2">
    <source>
        <dbReference type="ARBA" id="ARBA00009405"/>
    </source>
</evidence>
<evidence type="ECO:0000256" key="5">
    <source>
        <dbReference type="ARBA" id="ARBA00023239"/>
    </source>
</evidence>
<reference evidence="8" key="1">
    <citation type="submission" date="2022-01" db="EMBL/GenBank/DDBJ databases">
        <authorList>
            <person name="King R."/>
        </authorList>
    </citation>
    <scope>NUCLEOTIDE SEQUENCE</scope>
</reference>
<keyword evidence="4" id="KW-0479">Metal-binding</keyword>
<name>A0A9N9MMH1_9CUCU</name>
<evidence type="ECO:0000256" key="4">
    <source>
        <dbReference type="ARBA" id="ARBA00022723"/>
    </source>
</evidence>
<dbReference type="GO" id="GO:0046951">
    <property type="term" value="P:ketone body biosynthetic process"/>
    <property type="evidence" value="ECO:0007669"/>
    <property type="project" value="TreeGrafter"/>
</dbReference>
<dbReference type="CDD" id="cd07938">
    <property type="entry name" value="DRE_TIM_HMGL"/>
    <property type="match status" value="1"/>
</dbReference>
<dbReference type="SUPFAM" id="SSF51569">
    <property type="entry name" value="Aldolase"/>
    <property type="match status" value="1"/>
</dbReference>
<dbReference type="EC" id="4.1.3.4" evidence="3"/>
<dbReference type="NCBIfam" id="NF004283">
    <property type="entry name" value="PRK05692.1"/>
    <property type="match status" value="1"/>
</dbReference>
<gene>
    <name evidence="8" type="ORF">CEUTPL_LOCUS6692</name>
</gene>
<dbReference type="PANTHER" id="PTHR42738">
    <property type="entry name" value="HYDROXYMETHYLGLUTARYL-COA LYASE"/>
    <property type="match status" value="1"/>
</dbReference>
<dbReference type="InterPro" id="IPR000891">
    <property type="entry name" value="PYR_CT"/>
</dbReference>
<sequence>MNLPRKLLSKSLASAKQWIRNKSFVRIVEVGARDGLQNIPTNIPTAVKVGLINRLSETGLKSIEVTSFVSPKWVPQMADNTRVFQEIIKKKLISYPVLVPNLKGLEEAIKVGAKEIAVFLSASEGLSRKNINCTIDESIVTVKTVITKAKESNLKIRGYISCTVGCPYDGYIKPASVVKVAEALLSYGCYEISLGDTIGVGTRISVEKMLDEVLIIASPDKLAIHCHDTYGQALVNVYTALEKGLTVVDSSVTGLGGCPYAKGATGNVATGDLVYMLHGLGAETGVDLNKLIEAGRFISDYLERPPASRVNNAMFSKMK</sequence>
<keyword evidence="5" id="KW-0456">Lyase</keyword>
<evidence type="ECO:0000256" key="6">
    <source>
        <dbReference type="ARBA" id="ARBA00049877"/>
    </source>
</evidence>
<comment type="pathway">
    <text evidence="1">Metabolic intermediate metabolism; (S)-3-hydroxy-3-methylglutaryl-CoA degradation; acetoacetate from (S)-3-hydroxy-3-methylglutaryl-CoA: step 1/1.</text>
</comment>
<feature type="domain" description="Pyruvate carboxyltransferase" evidence="7">
    <location>
        <begin position="25"/>
        <end position="292"/>
    </location>
</feature>
<comment type="catalytic activity">
    <reaction evidence="6">
        <text>(3S)-3-hydroxy-3-methylglutaryl-CoA = acetoacetate + acetyl-CoA</text>
        <dbReference type="Rhea" id="RHEA:24404"/>
        <dbReference type="ChEBI" id="CHEBI:13705"/>
        <dbReference type="ChEBI" id="CHEBI:43074"/>
        <dbReference type="ChEBI" id="CHEBI:57288"/>
        <dbReference type="EC" id="4.1.3.4"/>
    </reaction>
</comment>
<dbReference type="Pfam" id="PF00682">
    <property type="entry name" value="HMGL-like"/>
    <property type="match status" value="1"/>
</dbReference>
<dbReference type="InterPro" id="IPR013785">
    <property type="entry name" value="Aldolase_TIM"/>
</dbReference>
<evidence type="ECO:0000259" key="7">
    <source>
        <dbReference type="PROSITE" id="PS50991"/>
    </source>
</evidence>
<dbReference type="Proteomes" id="UP001152799">
    <property type="component" value="Chromosome 3"/>
</dbReference>
<dbReference type="GO" id="GO:0006552">
    <property type="term" value="P:L-leucine catabolic process"/>
    <property type="evidence" value="ECO:0007669"/>
    <property type="project" value="TreeGrafter"/>
</dbReference>
<dbReference type="FunFam" id="3.20.20.70:FF:000201">
    <property type="entry name" value="Hydroxymethylglutaryl-CoA lyase"/>
    <property type="match status" value="1"/>
</dbReference>
<comment type="similarity">
    <text evidence="2">Belongs to the HMG-CoA lyase family.</text>
</comment>
<dbReference type="AlphaFoldDB" id="A0A9N9MMH1"/>
<keyword evidence="9" id="KW-1185">Reference proteome</keyword>
<dbReference type="EMBL" id="OU892279">
    <property type="protein sequence ID" value="CAG9766101.1"/>
    <property type="molecule type" value="Genomic_DNA"/>
</dbReference>